<keyword evidence="8" id="KW-1185">Reference proteome</keyword>
<dbReference type="InterPro" id="IPR003890">
    <property type="entry name" value="MIF4G-like_typ-3"/>
</dbReference>
<evidence type="ECO:0000256" key="5">
    <source>
        <dbReference type="SAM" id="MobiDB-lite"/>
    </source>
</evidence>
<dbReference type="AlphaFoldDB" id="A0AA35ZJ12"/>
<dbReference type="Proteomes" id="UP001177003">
    <property type="component" value="Chromosome 7"/>
</dbReference>
<evidence type="ECO:0000313" key="8">
    <source>
        <dbReference type="Proteomes" id="UP001177003"/>
    </source>
</evidence>
<evidence type="ECO:0000256" key="1">
    <source>
        <dbReference type="ARBA" id="ARBA00005775"/>
    </source>
</evidence>
<comment type="similarity">
    <text evidence="1">Belongs to the eukaryotic initiation factor 4G family.</text>
</comment>
<dbReference type="Pfam" id="PF02847">
    <property type="entry name" value="MA3"/>
    <property type="match status" value="1"/>
</dbReference>
<dbReference type="SUPFAM" id="SSF48371">
    <property type="entry name" value="ARM repeat"/>
    <property type="match status" value="2"/>
</dbReference>
<dbReference type="GO" id="GO:0016281">
    <property type="term" value="C:eukaryotic translation initiation factor 4F complex"/>
    <property type="evidence" value="ECO:0007669"/>
    <property type="project" value="TreeGrafter"/>
</dbReference>
<sequence>MFETATRYVEERSMDDSTCLLCILNIPIHEKVDLLIGQPIESWITTSDILKGVASLIFDYAVLEPTFYPMFAQLCSHLKRKLGPFPSDEPGGDEITFWRVLLNTCQEAFERLVKLRGETRPTITTSDQESERSCRDKERIVKQRGFGSFCLISELFKQKIMPEKIVHQLIQELFRTLLDLKEQEEMKELPAILEEENVEALCQCLHIVGKHLDENPKSRRINDRYFNRLIELLTKLRLSPRIRSIVRDILDLRSDKWVPKPEEEKAIIFTKIHKYNEEKNTRLGLGSTSSNIPESQPRKKPLVNQRFPHPRVASFTIATYNALVYANGGFTPLPSEEYFWYPVDYQVSIRSQSKSVKAATLSGVNKADEIKRITISLVNEYFSVLILDDVLQFVEELKPPHDFPEFVKEAILLFLDRSPPCVEPMAKLLDFMLLKKILVKSDLRTGCRSYASLLDDIAMELPQAANDFGEVMGHLVLFRGIDFKVVGEAIDEIKEHYYFRHYLFDGVMRIVGSSSSANVLLTAQADDVAACKSLY</sequence>
<name>A0AA35ZJ12_LACSI</name>
<dbReference type="Pfam" id="PF02854">
    <property type="entry name" value="MIF4G"/>
    <property type="match status" value="1"/>
</dbReference>
<dbReference type="SMART" id="SM00544">
    <property type="entry name" value="MA3"/>
    <property type="match status" value="1"/>
</dbReference>
<organism evidence="7 8">
    <name type="scientific">Lactuca saligna</name>
    <name type="common">Willowleaf lettuce</name>
    <dbReference type="NCBI Taxonomy" id="75948"/>
    <lineage>
        <taxon>Eukaryota</taxon>
        <taxon>Viridiplantae</taxon>
        <taxon>Streptophyta</taxon>
        <taxon>Embryophyta</taxon>
        <taxon>Tracheophyta</taxon>
        <taxon>Spermatophyta</taxon>
        <taxon>Magnoliopsida</taxon>
        <taxon>eudicotyledons</taxon>
        <taxon>Gunneridae</taxon>
        <taxon>Pentapetalae</taxon>
        <taxon>asterids</taxon>
        <taxon>campanulids</taxon>
        <taxon>Asterales</taxon>
        <taxon>Asteraceae</taxon>
        <taxon>Cichorioideae</taxon>
        <taxon>Cichorieae</taxon>
        <taxon>Lactucinae</taxon>
        <taxon>Lactuca</taxon>
    </lineage>
</organism>
<keyword evidence="2" id="KW-0396">Initiation factor</keyword>
<gene>
    <name evidence="7" type="ORF">LSALG_LOCUS32547</name>
</gene>
<dbReference type="Gene3D" id="1.25.40.180">
    <property type="match status" value="2"/>
</dbReference>
<keyword evidence="4" id="KW-0648">Protein biosynthesis</keyword>
<evidence type="ECO:0000256" key="4">
    <source>
        <dbReference type="ARBA" id="ARBA00022917"/>
    </source>
</evidence>
<dbReference type="GO" id="GO:0003729">
    <property type="term" value="F:mRNA binding"/>
    <property type="evidence" value="ECO:0007669"/>
    <property type="project" value="TreeGrafter"/>
</dbReference>
<evidence type="ECO:0000256" key="3">
    <source>
        <dbReference type="ARBA" id="ARBA00022845"/>
    </source>
</evidence>
<evidence type="ECO:0000313" key="7">
    <source>
        <dbReference type="EMBL" id="CAI9293526.1"/>
    </source>
</evidence>
<feature type="domain" description="MI" evidence="6">
    <location>
        <begin position="369"/>
        <end position="491"/>
    </location>
</feature>
<proteinExistence type="inferred from homology"/>
<reference evidence="7" key="1">
    <citation type="submission" date="2023-04" db="EMBL/GenBank/DDBJ databases">
        <authorList>
            <person name="Vijverberg K."/>
            <person name="Xiong W."/>
            <person name="Schranz E."/>
        </authorList>
    </citation>
    <scope>NUCLEOTIDE SEQUENCE</scope>
</reference>
<dbReference type="PANTHER" id="PTHR23253:SF53">
    <property type="entry name" value="EUKARYOTIC TRANSLATION INITIATION FACTOR ISOFORM 4G-1"/>
    <property type="match status" value="1"/>
</dbReference>
<dbReference type="EMBL" id="OX465083">
    <property type="protein sequence ID" value="CAI9293526.1"/>
    <property type="molecule type" value="Genomic_DNA"/>
</dbReference>
<keyword evidence="3" id="KW-0810">Translation regulation</keyword>
<accession>A0AA35ZJ12</accession>
<dbReference type="SMART" id="SM00543">
    <property type="entry name" value="MIF4G"/>
    <property type="match status" value="1"/>
</dbReference>
<dbReference type="PANTHER" id="PTHR23253">
    <property type="entry name" value="EUKARYOTIC TRANSLATION INITIATION FACTOR 4 GAMMA"/>
    <property type="match status" value="1"/>
</dbReference>
<protein>
    <recommendedName>
        <fullName evidence="6">MI domain-containing protein</fullName>
    </recommendedName>
</protein>
<dbReference type="InterPro" id="IPR003891">
    <property type="entry name" value="Initiation_fac_eIF4g_MI"/>
</dbReference>
<evidence type="ECO:0000256" key="2">
    <source>
        <dbReference type="ARBA" id="ARBA00022540"/>
    </source>
</evidence>
<dbReference type="GO" id="GO:0003743">
    <property type="term" value="F:translation initiation factor activity"/>
    <property type="evidence" value="ECO:0007669"/>
    <property type="project" value="UniProtKB-KW"/>
</dbReference>
<dbReference type="GO" id="GO:0006417">
    <property type="term" value="P:regulation of translation"/>
    <property type="evidence" value="ECO:0007669"/>
    <property type="project" value="UniProtKB-KW"/>
</dbReference>
<dbReference type="PROSITE" id="PS51366">
    <property type="entry name" value="MI"/>
    <property type="match status" value="1"/>
</dbReference>
<dbReference type="InterPro" id="IPR016024">
    <property type="entry name" value="ARM-type_fold"/>
</dbReference>
<evidence type="ECO:0000259" key="6">
    <source>
        <dbReference type="PROSITE" id="PS51366"/>
    </source>
</evidence>
<feature type="region of interest" description="Disordered" evidence="5">
    <location>
        <begin position="283"/>
        <end position="302"/>
    </location>
</feature>